<evidence type="ECO:0000313" key="4">
    <source>
        <dbReference type="Proteomes" id="UP000274762"/>
    </source>
</evidence>
<feature type="region of interest" description="Disordered" evidence="1">
    <location>
        <begin position="167"/>
        <end position="198"/>
    </location>
</feature>
<keyword evidence="2" id="KW-1133">Transmembrane helix</keyword>
<gene>
    <name evidence="3" type="ORF">DFJ75_0912</name>
</gene>
<accession>A0A495JYY4</accession>
<organism evidence="3 4">
    <name type="scientific">Williamsia marianensis</name>
    <dbReference type="NCBI Taxonomy" id="85044"/>
    <lineage>
        <taxon>Bacteria</taxon>
        <taxon>Bacillati</taxon>
        <taxon>Actinomycetota</taxon>
        <taxon>Actinomycetes</taxon>
        <taxon>Mycobacteriales</taxon>
        <taxon>Nocardiaceae</taxon>
        <taxon>Williamsia</taxon>
    </lineage>
</organism>
<sequence length="198" mass="21696">MSDETPDHEAETPEVEGEVLFYEPGGSWWVVSIGPLLCLALLIVEIFGEGKVHWLALLIFAAVIGGFSLIQVYAARSHVTVRLTETTLRQGAQTIALDEIDEIFPQNNSPEHQKWESAPALGELTAVPRRRKGVGIQLRSGRLAQAWARDVDHFRSELTQAHQAIALGLGPKKSSSLQKPKPKPKKSPPPVHGDEDSS</sequence>
<feature type="transmembrane region" description="Helical" evidence="2">
    <location>
        <begin position="54"/>
        <end position="74"/>
    </location>
</feature>
<dbReference type="EMBL" id="RBKV01000001">
    <property type="protein sequence ID" value="RKR94121.1"/>
    <property type="molecule type" value="Genomic_DNA"/>
</dbReference>
<evidence type="ECO:0000313" key="3">
    <source>
        <dbReference type="EMBL" id="RKR94121.1"/>
    </source>
</evidence>
<keyword evidence="2" id="KW-0812">Transmembrane</keyword>
<dbReference type="Proteomes" id="UP000274762">
    <property type="component" value="Unassembled WGS sequence"/>
</dbReference>
<proteinExistence type="predicted"/>
<keyword evidence="2" id="KW-0472">Membrane</keyword>
<reference evidence="3 4" key="1">
    <citation type="submission" date="2018-10" db="EMBL/GenBank/DDBJ databases">
        <title>Sequencing the genomes of 1000 actinobacteria strains.</title>
        <authorList>
            <person name="Klenk H.-P."/>
        </authorList>
    </citation>
    <scope>NUCLEOTIDE SEQUENCE [LARGE SCALE GENOMIC DNA]</scope>
    <source>
        <strain evidence="3 4">DSM 44343</strain>
    </source>
</reference>
<evidence type="ECO:0000256" key="2">
    <source>
        <dbReference type="SAM" id="Phobius"/>
    </source>
</evidence>
<evidence type="ECO:0008006" key="5">
    <source>
        <dbReference type="Google" id="ProtNLM"/>
    </source>
</evidence>
<feature type="transmembrane region" description="Helical" evidence="2">
    <location>
        <begin position="28"/>
        <end position="47"/>
    </location>
</feature>
<name>A0A495JYY4_WILMA</name>
<evidence type="ECO:0000256" key="1">
    <source>
        <dbReference type="SAM" id="MobiDB-lite"/>
    </source>
</evidence>
<dbReference type="RefSeq" id="WP_062797293.1">
    <property type="nucleotide sequence ID" value="NZ_CBCRXS010000010.1"/>
</dbReference>
<dbReference type="AlphaFoldDB" id="A0A495JYY4"/>
<protein>
    <recommendedName>
        <fullName evidence="5">DUF3093 family protein</fullName>
    </recommendedName>
</protein>
<comment type="caution">
    <text evidence="3">The sequence shown here is derived from an EMBL/GenBank/DDBJ whole genome shotgun (WGS) entry which is preliminary data.</text>
</comment>